<keyword evidence="6 8" id="KW-0472">Membrane</keyword>
<organism evidence="12">
    <name type="scientific">uncultured Chloroflexia bacterium</name>
    <dbReference type="NCBI Taxonomy" id="1672391"/>
    <lineage>
        <taxon>Bacteria</taxon>
        <taxon>Bacillati</taxon>
        <taxon>Chloroflexota</taxon>
        <taxon>Chloroflexia</taxon>
        <taxon>environmental samples</taxon>
    </lineage>
</organism>
<protein>
    <submittedName>
        <fullName evidence="12">Hemolysins and related proteins containing CBS domains</fullName>
    </submittedName>
</protein>
<dbReference type="Pfam" id="PF00571">
    <property type="entry name" value="CBS"/>
    <property type="match status" value="2"/>
</dbReference>
<keyword evidence="2 8" id="KW-0812">Transmembrane</keyword>
<proteinExistence type="predicted"/>
<dbReference type="PANTHER" id="PTHR22777">
    <property type="entry name" value="HEMOLYSIN-RELATED"/>
    <property type="match status" value="1"/>
</dbReference>
<feature type="domain" description="CNNM transmembrane" evidence="11">
    <location>
        <begin position="1"/>
        <end position="200"/>
    </location>
</feature>
<evidence type="ECO:0000259" key="11">
    <source>
        <dbReference type="PROSITE" id="PS51846"/>
    </source>
</evidence>
<evidence type="ECO:0000313" key="12">
    <source>
        <dbReference type="EMBL" id="CAA9385679.1"/>
    </source>
</evidence>
<dbReference type="Pfam" id="PF01595">
    <property type="entry name" value="CNNM"/>
    <property type="match status" value="1"/>
</dbReference>
<dbReference type="GO" id="GO:0005886">
    <property type="term" value="C:plasma membrane"/>
    <property type="evidence" value="ECO:0007669"/>
    <property type="project" value="TreeGrafter"/>
</dbReference>
<dbReference type="InterPro" id="IPR000644">
    <property type="entry name" value="CBS_dom"/>
</dbReference>
<evidence type="ECO:0000256" key="1">
    <source>
        <dbReference type="ARBA" id="ARBA00004141"/>
    </source>
</evidence>
<evidence type="ECO:0000256" key="3">
    <source>
        <dbReference type="ARBA" id="ARBA00022737"/>
    </source>
</evidence>
<name>A0A6J4NKW0_9CHLR</name>
<keyword evidence="4 8" id="KW-1133">Transmembrane helix</keyword>
<dbReference type="PANTHER" id="PTHR22777:SF17">
    <property type="entry name" value="UPF0053 PROTEIN SLL0260"/>
    <property type="match status" value="1"/>
</dbReference>
<feature type="non-terminal residue" evidence="12">
    <location>
        <position position="372"/>
    </location>
</feature>
<evidence type="ECO:0000256" key="5">
    <source>
        <dbReference type="ARBA" id="ARBA00023122"/>
    </source>
</evidence>
<gene>
    <name evidence="12" type="ORF">AVDCRST_MAG93-9437</name>
</gene>
<evidence type="ECO:0000256" key="6">
    <source>
        <dbReference type="ARBA" id="ARBA00023136"/>
    </source>
</evidence>
<dbReference type="CDD" id="cd04590">
    <property type="entry name" value="CBS_pair_CorC_HlyC_assoc"/>
    <property type="match status" value="1"/>
</dbReference>
<dbReference type="InterPro" id="IPR044751">
    <property type="entry name" value="Ion_transp-like_CBS"/>
</dbReference>
<dbReference type="PROSITE" id="PS51846">
    <property type="entry name" value="CNNM"/>
    <property type="match status" value="1"/>
</dbReference>
<dbReference type="FunFam" id="3.10.580.10:FF:000002">
    <property type="entry name" value="Magnesium/cobalt efflux protein CorC"/>
    <property type="match status" value="1"/>
</dbReference>
<reference evidence="12" key="1">
    <citation type="submission" date="2020-02" db="EMBL/GenBank/DDBJ databases">
        <authorList>
            <person name="Meier V. D."/>
        </authorList>
    </citation>
    <scope>NUCLEOTIDE SEQUENCE</scope>
    <source>
        <strain evidence="12">AVDCRST_MAG93</strain>
    </source>
</reference>
<dbReference type="InterPro" id="IPR046342">
    <property type="entry name" value="CBS_dom_sf"/>
</dbReference>
<sequence>MTIVLIQLLVIVLLTIANGFFSSSEIAVVSSRRGRLQQRAEAGSKGAKVALGLAEEPNRFLATVQVGISLIGTFAAAFGGDALSEPVATAIAPYIGTNSANIVGLVLVVLFITYLSLILGELVPKRLALQNPEAVATFVAPIMQTISRVAAPVVWLLTISTQGILFLLGRSKETEEQVTEEDVMSLVREGAAGGSLEIGEQEMIERVFNFTDSTAREIMTPRPEIVAVELNSSIADVMARVTEQGYSRIPVYEETLDHVAGIVYAKDLLVAVQRSATGEASAQLKDLIRPPVFVLEHQRITSVLRQFKQTRTHLALVLDEYGQTDGLVTLEDVLEELTGDISDEYDEATSTIVERADGSFLVDGLTTYGDAQ</sequence>
<keyword evidence="3" id="KW-0677">Repeat</keyword>
<dbReference type="SUPFAM" id="SSF54631">
    <property type="entry name" value="CBS-domain pair"/>
    <property type="match status" value="1"/>
</dbReference>
<feature type="domain" description="CBS" evidence="10">
    <location>
        <begin position="287"/>
        <end position="344"/>
    </location>
</feature>
<dbReference type="SMART" id="SM00116">
    <property type="entry name" value="CBS"/>
    <property type="match status" value="2"/>
</dbReference>
<accession>A0A6J4NKW0</accession>
<evidence type="ECO:0000259" key="10">
    <source>
        <dbReference type="PROSITE" id="PS51371"/>
    </source>
</evidence>
<dbReference type="AlphaFoldDB" id="A0A6J4NKW0"/>
<comment type="subcellular location">
    <subcellularLocation>
        <location evidence="1">Membrane</location>
        <topology evidence="1">Multi-pass membrane protein</topology>
    </subcellularLocation>
</comment>
<evidence type="ECO:0000256" key="7">
    <source>
        <dbReference type="PROSITE-ProRule" id="PRU00703"/>
    </source>
</evidence>
<evidence type="ECO:0000256" key="2">
    <source>
        <dbReference type="ARBA" id="ARBA00022692"/>
    </source>
</evidence>
<dbReference type="PROSITE" id="PS51371">
    <property type="entry name" value="CBS"/>
    <property type="match status" value="2"/>
</dbReference>
<feature type="transmembrane region" description="Helical" evidence="9">
    <location>
        <begin position="60"/>
        <end position="79"/>
    </location>
</feature>
<feature type="transmembrane region" description="Helical" evidence="9">
    <location>
        <begin position="100"/>
        <end position="119"/>
    </location>
</feature>
<dbReference type="EMBL" id="CADCTR010003171">
    <property type="protein sequence ID" value="CAA9385679.1"/>
    <property type="molecule type" value="Genomic_DNA"/>
</dbReference>
<dbReference type="InterPro" id="IPR002550">
    <property type="entry name" value="CNNM"/>
</dbReference>
<dbReference type="Gene3D" id="3.10.580.10">
    <property type="entry name" value="CBS-domain"/>
    <property type="match status" value="1"/>
</dbReference>
<evidence type="ECO:0000256" key="9">
    <source>
        <dbReference type="SAM" id="Phobius"/>
    </source>
</evidence>
<evidence type="ECO:0000256" key="8">
    <source>
        <dbReference type="PROSITE-ProRule" id="PRU01193"/>
    </source>
</evidence>
<keyword evidence="5 7" id="KW-0129">CBS domain</keyword>
<evidence type="ECO:0000256" key="4">
    <source>
        <dbReference type="ARBA" id="ARBA00022989"/>
    </source>
</evidence>
<feature type="domain" description="CBS" evidence="10">
    <location>
        <begin position="219"/>
        <end position="279"/>
    </location>
</feature>